<accession>A0A2J7RQF9</accession>
<evidence type="ECO:0000313" key="1">
    <source>
        <dbReference type="EMBL" id="PNF43065.1"/>
    </source>
</evidence>
<evidence type="ECO:0008006" key="3">
    <source>
        <dbReference type="Google" id="ProtNLM"/>
    </source>
</evidence>
<dbReference type="Proteomes" id="UP000235965">
    <property type="component" value="Unassembled WGS sequence"/>
</dbReference>
<dbReference type="EMBL" id="NEVH01001337">
    <property type="protein sequence ID" value="PNF43065.1"/>
    <property type="molecule type" value="Genomic_DNA"/>
</dbReference>
<protein>
    <recommendedName>
        <fullName evidence="3">Tc1-like transposase DDE domain-containing protein</fullName>
    </recommendedName>
</protein>
<dbReference type="InterPro" id="IPR036397">
    <property type="entry name" value="RNaseH_sf"/>
</dbReference>
<name>A0A2J7RQF9_9NEOP</name>
<dbReference type="AlphaFoldDB" id="A0A2J7RQF9"/>
<evidence type="ECO:0000313" key="2">
    <source>
        <dbReference type="Proteomes" id="UP000235965"/>
    </source>
</evidence>
<dbReference type="PANTHER" id="PTHR47326">
    <property type="entry name" value="TRANSPOSABLE ELEMENT TC3 TRANSPOSASE-LIKE PROTEIN"/>
    <property type="match status" value="1"/>
</dbReference>
<gene>
    <name evidence="1" type="ORF">B7P43_G02718</name>
</gene>
<keyword evidence="2" id="KW-1185">Reference proteome</keyword>
<organism evidence="1 2">
    <name type="scientific">Cryptotermes secundus</name>
    <dbReference type="NCBI Taxonomy" id="105785"/>
    <lineage>
        <taxon>Eukaryota</taxon>
        <taxon>Metazoa</taxon>
        <taxon>Ecdysozoa</taxon>
        <taxon>Arthropoda</taxon>
        <taxon>Hexapoda</taxon>
        <taxon>Insecta</taxon>
        <taxon>Pterygota</taxon>
        <taxon>Neoptera</taxon>
        <taxon>Polyneoptera</taxon>
        <taxon>Dictyoptera</taxon>
        <taxon>Blattodea</taxon>
        <taxon>Blattoidea</taxon>
        <taxon>Termitoidae</taxon>
        <taxon>Kalotermitidae</taxon>
        <taxon>Cryptotermitinae</taxon>
        <taxon>Cryptotermes</taxon>
    </lineage>
</organism>
<proteinExistence type="predicted"/>
<dbReference type="STRING" id="105785.A0A2J7RQF9"/>
<dbReference type="Gene3D" id="3.30.420.10">
    <property type="entry name" value="Ribonuclease H-like superfamily/Ribonuclease H"/>
    <property type="match status" value="1"/>
</dbReference>
<comment type="caution">
    <text evidence="1">The sequence shown here is derived from an EMBL/GenBank/DDBJ whole genome shotgun (WGS) entry which is preliminary data.</text>
</comment>
<sequence length="142" mass="16425">MAFSRSQRKSIRRIPWELQVPRATVHKVLRKRLCLSAYKVHILQELKPENNPRRMLDRIGRDYAFLTNIMFTDEATFHVSGAVNDTTFGYEDHSNPTVMEHERDGPKVNVWCGVTCTMIIGQFFFAEKTVTGSSYLDAFPQL</sequence>
<dbReference type="InParanoid" id="A0A2J7RQF9"/>
<dbReference type="GO" id="GO:0003676">
    <property type="term" value="F:nucleic acid binding"/>
    <property type="evidence" value="ECO:0007669"/>
    <property type="project" value="InterPro"/>
</dbReference>
<reference evidence="1 2" key="1">
    <citation type="submission" date="2017-12" db="EMBL/GenBank/DDBJ databases">
        <title>Hemimetabolous genomes reveal molecular basis of termite eusociality.</title>
        <authorList>
            <person name="Harrison M.C."/>
            <person name="Jongepier E."/>
            <person name="Robertson H.M."/>
            <person name="Arning N."/>
            <person name="Bitard-Feildel T."/>
            <person name="Chao H."/>
            <person name="Childers C.P."/>
            <person name="Dinh H."/>
            <person name="Doddapaneni H."/>
            <person name="Dugan S."/>
            <person name="Gowin J."/>
            <person name="Greiner C."/>
            <person name="Han Y."/>
            <person name="Hu H."/>
            <person name="Hughes D.S.T."/>
            <person name="Huylmans A.-K."/>
            <person name="Kemena C."/>
            <person name="Kremer L.P.M."/>
            <person name="Lee S.L."/>
            <person name="Lopez-Ezquerra A."/>
            <person name="Mallet L."/>
            <person name="Monroy-Kuhn J.M."/>
            <person name="Moser A."/>
            <person name="Murali S.C."/>
            <person name="Muzny D.M."/>
            <person name="Otani S."/>
            <person name="Piulachs M.-D."/>
            <person name="Poelchau M."/>
            <person name="Qu J."/>
            <person name="Schaub F."/>
            <person name="Wada-Katsumata A."/>
            <person name="Worley K.C."/>
            <person name="Xie Q."/>
            <person name="Ylla G."/>
            <person name="Poulsen M."/>
            <person name="Gibbs R.A."/>
            <person name="Schal C."/>
            <person name="Richards S."/>
            <person name="Belles X."/>
            <person name="Korb J."/>
            <person name="Bornberg-Bauer E."/>
        </authorList>
    </citation>
    <scope>NUCLEOTIDE SEQUENCE [LARGE SCALE GENOMIC DNA]</scope>
    <source>
        <tissue evidence="1">Whole body</tissue>
    </source>
</reference>
<dbReference type="PANTHER" id="PTHR47326:SF1">
    <property type="entry name" value="HTH PSQ-TYPE DOMAIN-CONTAINING PROTEIN"/>
    <property type="match status" value="1"/>
</dbReference>